<organism evidence="2 3">
    <name type="scientific">candidate division KSB3 bacterium</name>
    <dbReference type="NCBI Taxonomy" id="2044937"/>
    <lineage>
        <taxon>Bacteria</taxon>
        <taxon>candidate division KSB3</taxon>
    </lineage>
</organism>
<comment type="caution">
    <text evidence="2">The sequence shown here is derived from an EMBL/GenBank/DDBJ whole genome shotgun (WGS) entry which is preliminary data.</text>
</comment>
<evidence type="ECO:0000313" key="2">
    <source>
        <dbReference type="EMBL" id="PID56906.1"/>
    </source>
</evidence>
<dbReference type="Pfam" id="PF05991">
    <property type="entry name" value="NYN_YacP"/>
    <property type="match status" value="1"/>
</dbReference>
<dbReference type="InterPro" id="IPR010298">
    <property type="entry name" value="YacP-like"/>
</dbReference>
<dbReference type="EMBL" id="PDPS01000030">
    <property type="protein sequence ID" value="PID56906.1"/>
    <property type="molecule type" value="Genomic_DNA"/>
</dbReference>
<dbReference type="AlphaFoldDB" id="A0A2G6E4B1"/>
<dbReference type="PANTHER" id="PTHR34547:SF1">
    <property type="entry name" value="YACP-LIKE NYN DOMAIN PROTEIN"/>
    <property type="match status" value="1"/>
</dbReference>
<protein>
    <recommendedName>
        <fullName evidence="4">RNA-binding protein</fullName>
    </recommendedName>
</protein>
<evidence type="ECO:0008006" key="4">
    <source>
        <dbReference type="Google" id="ProtNLM"/>
    </source>
</evidence>
<reference evidence="2 3" key="1">
    <citation type="submission" date="2017-10" db="EMBL/GenBank/DDBJ databases">
        <title>Novel microbial diversity and functional potential in the marine mammal oral microbiome.</title>
        <authorList>
            <person name="Dudek N.K."/>
            <person name="Sun C.L."/>
            <person name="Burstein D."/>
            <person name="Kantor R.S."/>
            <person name="Aliaga Goltsman D.S."/>
            <person name="Bik E.M."/>
            <person name="Thomas B.C."/>
            <person name="Banfield J.F."/>
            <person name="Relman D.A."/>
        </authorList>
    </citation>
    <scope>NUCLEOTIDE SEQUENCE [LARGE SCALE GENOMIC DNA]</scope>
    <source>
        <strain evidence="2">DOLZORAL124_49_17</strain>
    </source>
</reference>
<sequence>MSIFIDGYNYIGRSQDFSLDDPNARDKVIYLMGQYCARAKKNVTIIFDGNHFVHDANRKRRYGRVTVVYTSPIYTADDAIKKMVRTQQPRKRSSLLVVTSDVEILDYVKGHGAGAMRSEDFERTLYKTLTAPKEIDRVNIQLSDKEVQEWLALFDAEPAADTAQTDRKKAPTAPKKKLQNARHARYTPETETRPRRIDRENVRLSPREIDEWMQIFGVDDDEND</sequence>
<accession>A0A2G6E4B1</accession>
<dbReference type="Proteomes" id="UP000229740">
    <property type="component" value="Unassembled WGS sequence"/>
</dbReference>
<feature type="region of interest" description="Disordered" evidence="1">
    <location>
        <begin position="161"/>
        <end position="202"/>
    </location>
</feature>
<proteinExistence type="predicted"/>
<feature type="compositionally biased region" description="Basic and acidic residues" evidence="1">
    <location>
        <begin position="186"/>
        <end position="202"/>
    </location>
</feature>
<evidence type="ECO:0000256" key="1">
    <source>
        <dbReference type="SAM" id="MobiDB-lite"/>
    </source>
</evidence>
<name>A0A2G6E4B1_9BACT</name>
<dbReference type="PANTHER" id="PTHR34547">
    <property type="entry name" value="YACP-LIKE NYN DOMAIN PROTEIN"/>
    <property type="match status" value="1"/>
</dbReference>
<evidence type="ECO:0000313" key="3">
    <source>
        <dbReference type="Proteomes" id="UP000229740"/>
    </source>
</evidence>
<gene>
    <name evidence="2" type="ORF">CSB45_09620</name>
</gene>
<feature type="compositionally biased region" description="Basic residues" evidence="1">
    <location>
        <begin position="174"/>
        <end position="185"/>
    </location>
</feature>